<name>A0A1F5TGF4_9BACT</name>
<feature type="compositionally biased region" description="Polar residues" evidence="1">
    <location>
        <begin position="21"/>
        <end position="32"/>
    </location>
</feature>
<sequence length="328" mass="35823">MKLYQHNSTTANAMPEEKPKTSTGGQNNNPGTSIKVAPVQKPKKGTGKLEFINELPITSGQPSPTNEPAPQLLDNGDEESNGDQGYSEQEGSETLGEQEHEMAMKRQLDQQKKIDSEFKSEQDASAEPKKTEQTEPEKNEAPAEKENDDENEAPPDKPYAPPPGTNPDDVAPGKKPSEQEDQGQEEKQADWQRKSVLQRAAIMKRAAMEKDQEKQKQAADQVPDPAQAGPEQTLKRVFQGKCFSCTGCIGILHRLALDFHGASSLYAVLDLLWTDENTDKCFSCACCCNVLSVILVLTAPILIGIGLALLAAKALDSIIDIKTIMSFF</sequence>
<dbReference type="AlphaFoldDB" id="A0A1F5TGF4"/>
<reference evidence="3 4" key="1">
    <citation type="journal article" date="2016" name="Nat. Commun.">
        <title>Thousands of microbial genomes shed light on interconnected biogeochemical processes in an aquifer system.</title>
        <authorList>
            <person name="Anantharaman K."/>
            <person name="Brown C.T."/>
            <person name="Hug L.A."/>
            <person name="Sharon I."/>
            <person name="Castelle C.J."/>
            <person name="Probst A.J."/>
            <person name="Thomas B.C."/>
            <person name="Singh A."/>
            <person name="Wilkins M.J."/>
            <person name="Karaoz U."/>
            <person name="Brodie E.L."/>
            <person name="Williams K.H."/>
            <person name="Hubbard S.S."/>
            <person name="Banfield J.F."/>
        </authorList>
    </citation>
    <scope>NUCLEOTIDE SEQUENCE [LARGE SCALE GENOMIC DNA]</scope>
</reference>
<feature type="region of interest" description="Disordered" evidence="1">
    <location>
        <begin position="1"/>
        <end position="194"/>
    </location>
</feature>
<feature type="region of interest" description="Disordered" evidence="1">
    <location>
        <begin position="206"/>
        <end position="228"/>
    </location>
</feature>
<feature type="compositionally biased region" description="Basic and acidic residues" evidence="1">
    <location>
        <begin position="171"/>
        <end position="193"/>
    </location>
</feature>
<gene>
    <name evidence="3" type="ORF">A2482_01645</name>
</gene>
<evidence type="ECO:0000256" key="2">
    <source>
        <dbReference type="SAM" id="Phobius"/>
    </source>
</evidence>
<dbReference type="EMBL" id="MFGM01000011">
    <property type="protein sequence ID" value="OGF37994.1"/>
    <property type="molecule type" value="Genomic_DNA"/>
</dbReference>
<accession>A0A1F5TGF4</accession>
<dbReference type="Proteomes" id="UP000178656">
    <property type="component" value="Unassembled WGS sequence"/>
</dbReference>
<organism evidence="3 4">
    <name type="scientific">Candidatus Falkowbacteria bacterium RIFOXYC2_FULL_48_21</name>
    <dbReference type="NCBI Taxonomy" id="1798005"/>
    <lineage>
        <taxon>Bacteria</taxon>
        <taxon>Candidatus Falkowiibacteriota</taxon>
    </lineage>
</organism>
<feature type="compositionally biased region" description="Pro residues" evidence="1">
    <location>
        <begin position="156"/>
        <end position="165"/>
    </location>
</feature>
<feature type="compositionally biased region" description="Basic and acidic residues" evidence="1">
    <location>
        <begin position="97"/>
        <end position="145"/>
    </location>
</feature>
<feature type="compositionally biased region" description="Low complexity" evidence="1">
    <location>
        <begin position="218"/>
        <end position="228"/>
    </location>
</feature>
<proteinExistence type="predicted"/>
<keyword evidence="2" id="KW-1133">Transmembrane helix</keyword>
<feature type="compositionally biased region" description="Polar residues" evidence="1">
    <location>
        <begin position="1"/>
        <end position="12"/>
    </location>
</feature>
<evidence type="ECO:0000313" key="4">
    <source>
        <dbReference type="Proteomes" id="UP000178656"/>
    </source>
</evidence>
<feature type="compositionally biased region" description="Basic and acidic residues" evidence="1">
    <location>
        <begin position="206"/>
        <end position="217"/>
    </location>
</feature>
<feature type="transmembrane region" description="Helical" evidence="2">
    <location>
        <begin position="290"/>
        <end position="312"/>
    </location>
</feature>
<feature type="compositionally biased region" description="Polar residues" evidence="1">
    <location>
        <begin position="56"/>
        <end position="68"/>
    </location>
</feature>
<keyword evidence="2" id="KW-0812">Transmembrane</keyword>
<protein>
    <submittedName>
        <fullName evidence="3">Uncharacterized protein</fullName>
    </submittedName>
</protein>
<comment type="caution">
    <text evidence="3">The sequence shown here is derived from an EMBL/GenBank/DDBJ whole genome shotgun (WGS) entry which is preliminary data.</text>
</comment>
<keyword evidence="2" id="KW-0472">Membrane</keyword>
<evidence type="ECO:0000313" key="3">
    <source>
        <dbReference type="EMBL" id="OGF37994.1"/>
    </source>
</evidence>
<evidence type="ECO:0000256" key="1">
    <source>
        <dbReference type="SAM" id="MobiDB-lite"/>
    </source>
</evidence>